<feature type="compositionally biased region" description="Basic residues" evidence="1">
    <location>
        <begin position="83"/>
        <end position="100"/>
    </location>
</feature>
<proteinExistence type="predicted"/>
<feature type="region of interest" description="Disordered" evidence="1">
    <location>
        <begin position="202"/>
        <end position="252"/>
    </location>
</feature>
<feature type="compositionally biased region" description="Polar residues" evidence="1">
    <location>
        <begin position="54"/>
        <end position="69"/>
    </location>
</feature>
<evidence type="ECO:0000313" key="2">
    <source>
        <dbReference type="EMBL" id="SPC72869.1"/>
    </source>
</evidence>
<dbReference type="AlphaFoldDB" id="A0A2N9EE60"/>
<feature type="region of interest" description="Disordered" evidence="1">
    <location>
        <begin position="35"/>
        <end position="146"/>
    </location>
</feature>
<sequence>MKSTSWDRGRQVRWDRGRQAQAVAWVSLVQAEIGTGDLQTVGIGDGKPRPWRGSLSSRPRSWGGSLSSRPNQPNQPPPPNQRINHHHRINRINHHHRIAGKPKPPPCFNRKPKRPKEQREKREQREERANEKKREKFSEEMRGERKNPEEILVDMAVAPVKERIVSVRTTNEMLRLARWWHHGRLVAKRCHMAACGAFSGLQAKPSRASGRPGLVQQGLTQPSVSSMPSSQQGPRARAPFGPQVPPSLRIPQVPPSLRIRYPPMDVYPSPGYVHGYPQPAYPHQLSQTQVTYVQPPPLFYSQHQPPPPLPLSCIETTWYLQSSDC</sequence>
<evidence type="ECO:0000256" key="1">
    <source>
        <dbReference type="SAM" id="MobiDB-lite"/>
    </source>
</evidence>
<dbReference type="EMBL" id="OIVN01000028">
    <property type="protein sequence ID" value="SPC72869.1"/>
    <property type="molecule type" value="Genomic_DNA"/>
</dbReference>
<reference evidence="2" key="1">
    <citation type="submission" date="2018-02" db="EMBL/GenBank/DDBJ databases">
        <authorList>
            <person name="Cohen D.B."/>
            <person name="Kent A.D."/>
        </authorList>
    </citation>
    <scope>NUCLEOTIDE SEQUENCE</scope>
</reference>
<accession>A0A2N9EE60</accession>
<feature type="compositionally biased region" description="Basic and acidic residues" evidence="1">
    <location>
        <begin position="115"/>
        <end position="146"/>
    </location>
</feature>
<feature type="compositionally biased region" description="Low complexity" evidence="1">
    <location>
        <begin position="221"/>
        <end position="234"/>
    </location>
</feature>
<name>A0A2N9EE60_FAGSY</name>
<gene>
    <name evidence="2" type="ORF">FSB_LOCUS751</name>
</gene>
<protein>
    <submittedName>
        <fullName evidence="2">Uncharacterized protein</fullName>
    </submittedName>
</protein>
<organism evidence="2">
    <name type="scientific">Fagus sylvatica</name>
    <name type="common">Beechnut</name>
    <dbReference type="NCBI Taxonomy" id="28930"/>
    <lineage>
        <taxon>Eukaryota</taxon>
        <taxon>Viridiplantae</taxon>
        <taxon>Streptophyta</taxon>
        <taxon>Embryophyta</taxon>
        <taxon>Tracheophyta</taxon>
        <taxon>Spermatophyta</taxon>
        <taxon>Magnoliopsida</taxon>
        <taxon>eudicotyledons</taxon>
        <taxon>Gunneridae</taxon>
        <taxon>Pentapetalae</taxon>
        <taxon>rosids</taxon>
        <taxon>fabids</taxon>
        <taxon>Fagales</taxon>
        <taxon>Fagaceae</taxon>
        <taxon>Fagus</taxon>
    </lineage>
</organism>